<evidence type="ECO:0000256" key="2">
    <source>
        <dbReference type="ARBA" id="ARBA00039140"/>
    </source>
</evidence>
<dbReference type="EMBL" id="UEGS01000001">
    <property type="protein sequence ID" value="SRX79047.1"/>
    <property type="molecule type" value="Genomic_DNA"/>
</dbReference>
<dbReference type="RefSeq" id="WP_083142522.1">
    <property type="nucleotide sequence ID" value="NZ_MVID01000004.1"/>
</dbReference>
<organism evidence="6 7">
    <name type="scientific">Mycolicibacterium parafortuitum</name>
    <name type="common">Mycobacterium parafortuitum</name>
    <dbReference type="NCBI Taxonomy" id="39692"/>
    <lineage>
        <taxon>Bacteria</taxon>
        <taxon>Bacillati</taxon>
        <taxon>Actinomycetota</taxon>
        <taxon>Actinomycetes</taxon>
        <taxon>Mycobacteriales</taxon>
        <taxon>Mycobacteriaceae</taxon>
        <taxon>Mycolicibacterium</taxon>
    </lineage>
</organism>
<dbReference type="Gene3D" id="3.40.50.180">
    <property type="entry name" value="Methylesterase CheB, C-terminal domain"/>
    <property type="match status" value="1"/>
</dbReference>
<dbReference type="GO" id="GO:0006935">
    <property type="term" value="P:chemotaxis"/>
    <property type="evidence" value="ECO:0007669"/>
    <property type="project" value="UniProtKB-UniRule"/>
</dbReference>
<evidence type="ECO:0000256" key="4">
    <source>
        <dbReference type="PROSITE-ProRule" id="PRU00050"/>
    </source>
</evidence>
<dbReference type="AlphaFoldDB" id="A0A375YD48"/>
<evidence type="ECO:0000313" key="6">
    <source>
        <dbReference type="EMBL" id="SRX79047.1"/>
    </source>
</evidence>
<dbReference type="GO" id="GO:0005737">
    <property type="term" value="C:cytoplasm"/>
    <property type="evidence" value="ECO:0007669"/>
    <property type="project" value="InterPro"/>
</dbReference>
<dbReference type="PROSITE" id="PS50122">
    <property type="entry name" value="CHEB"/>
    <property type="match status" value="1"/>
</dbReference>
<dbReference type="SUPFAM" id="SSF52738">
    <property type="entry name" value="Methylesterase CheB, C-terminal domain"/>
    <property type="match status" value="1"/>
</dbReference>
<name>A0A375YD48_MYCPF</name>
<accession>A0A375YD48</accession>
<proteinExistence type="predicted"/>
<keyword evidence="1 4" id="KW-0378">Hydrolase</keyword>
<evidence type="ECO:0000256" key="1">
    <source>
        <dbReference type="ARBA" id="ARBA00022801"/>
    </source>
</evidence>
<dbReference type="GO" id="GO:0008984">
    <property type="term" value="F:protein-glutamate methylesterase activity"/>
    <property type="evidence" value="ECO:0007669"/>
    <property type="project" value="UniProtKB-EC"/>
</dbReference>
<sequence length="212" mass="21487">MAAVEVIVLGGSAGGMKAVRQILSALTGLRTCVLCVVLHRPAEYSPLAEVLQTYTPLPVREPPDSPWDCPGGAVTVAPAGYHLLLGRGRVPSTDGQEAIAPYTTAPGVRAHLTLDGPVAYSRPSLDVTFTSAAEFGASVIAVLLSCANEDGAAGCAAVQAAGGRVVLQAPGTCEAPIAVNAAARRIEPDHVADPAGIGSWLGQQLALGAKPH</sequence>
<dbReference type="PANTHER" id="PTHR42872">
    <property type="entry name" value="PROTEIN-GLUTAMATE METHYLESTERASE/PROTEIN-GLUTAMINE GLUTAMINASE"/>
    <property type="match status" value="1"/>
</dbReference>
<reference evidence="6 7" key="1">
    <citation type="submission" date="2018-05" db="EMBL/GenBank/DDBJ databases">
        <authorList>
            <consortium name="IHU Genomes"/>
        </authorList>
    </citation>
    <scope>NUCLEOTIDE SEQUENCE [LARGE SCALE GENOMIC DNA]</scope>
    <source>
        <strain evidence="6 7">P7335</strain>
    </source>
</reference>
<feature type="active site" evidence="4">
    <location>
        <position position="39"/>
    </location>
</feature>
<evidence type="ECO:0000256" key="3">
    <source>
        <dbReference type="ARBA" id="ARBA00048267"/>
    </source>
</evidence>
<dbReference type="STRING" id="39692.BST38_06860"/>
<dbReference type="Proteomes" id="UP000252008">
    <property type="component" value="Unassembled WGS sequence"/>
</dbReference>
<keyword evidence="4" id="KW-0145">Chemotaxis</keyword>
<gene>
    <name evidence="6" type="ORF">MPP7335_00780</name>
</gene>
<dbReference type="Pfam" id="PF01339">
    <property type="entry name" value="CheB_methylest"/>
    <property type="match status" value="1"/>
</dbReference>
<comment type="catalytic activity">
    <reaction evidence="3">
        <text>[protein]-L-glutamate 5-O-methyl ester + H2O = L-glutamyl-[protein] + methanol + H(+)</text>
        <dbReference type="Rhea" id="RHEA:23236"/>
        <dbReference type="Rhea" id="RHEA-COMP:10208"/>
        <dbReference type="Rhea" id="RHEA-COMP:10311"/>
        <dbReference type="ChEBI" id="CHEBI:15377"/>
        <dbReference type="ChEBI" id="CHEBI:15378"/>
        <dbReference type="ChEBI" id="CHEBI:17790"/>
        <dbReference type="ChEBI" id="CHEBI:29973"/>
        <dbReference type="ChEBI" id="CHEBI:82795"/>
        <dbReference type="EC" id="3.1.1.61"/>
    </reaction>
</comment>
<keyword evidence="7" id="KW-1185">Reference proteome</keyword>
<protein>
    <recommendedName>
        <fullName evidence="2">protein-glutamate methylesterase</fullName>
        <ecNumber evidence="2">3.1.1.61</ecNumber>
    </recommendedName>
</protein>
<dbReference type="EC" id="3.1.1.61" evidence="2"/>
<dbReference type="InterPro" id="IPR035909">
    <property type="entry name" value="CheB_C"/>
</dbReference>
<dbReference type="GO" id="GO:0000156">
    <property type="term" value="F:phosphorelay response regulator activity"/>
    <property type="evidence" value="ECO:0007669"/>
    <property type="project" value="InterPro"/>
</dbReference>
<dbReference type="PANTHER" id="PTHR42872:SF6">
    <property type="entry name" value="PROTEIN-GLUTAMATE METHYLESTERASE_PROTEIN-GLUTAMINE GLUTAMINASE"/>
    <property type="match status" value="1"/>
</dbReference>
<dbReference type="InterPro" id="IPR000673">
    <property type="entry name" value="Sig_transdc_resp-reg_Me-estase"/>
</dbReference>
<evidence type="ECO:0000313" key="7">
    <source>
        <dbReference type="Proteomes" id="UP000252008"/>
    </source>
</evidence>
<feature type="domain" description="CheB-type methylesterase" evidence="5">
    <location>
        <begin position="1"/>
        <end position="173"/>
    </location>
</feature>
<evidence type="ECO:0000259" key="5">
    <source>
        <dbReference type="PROSITE" id="PS50122"/>
    </source>
</evidence>
<feature type="active site" evidence="4">
    <location>
        <position position="150"/>
    </location>
</feature>
<feature type="active site" evidence="4">
    <location>
        <position position="12"/>
    </location>
</feature>